<dbReference type="CDD" id="cd00170">
    <property type="entry name" value="SEC14"/>
    <property type="match status" value="1"/>
</dbReference>
<dbReference type="SMART" id="SM00516">
    <property type="entry name" value="SEC14"/>
    <property type="match status" value="1"/>
</dbReference>
<keyword evidence="9 16" id="KW-0256">Endoplasmic reticulum</keyword>
<gene>
    <name evidence="19" type="ORF">TRAPUB_11040</name>
</gene>
<keyword evidence="10 16" id="KW-0492">Microsome</keyword>
<sequence length="375" mass="40604">MSSEAVNTVPAPAPEHHDAPAAAPPPAASEPASAPEAAPAPAPVAEPTPEATSAPEAVSVAPSTTAAATEEPKEAKTEEPAAPAAAAAEPESTTATEKTEKADAPAEEPQNALTRKFTDAEWAAVKELRSKLPEVFAKAYTETTPTPTSITLWGVTLSPTPDAKTSVVLAKFVRARELNVAAAQEMLVATLRWRDEFKIGEIMKEEFDADVFGRLGRVFGKDKEGRPVTYNLYGAVKDMKAVFGDVQRFIRWRVQFMEQSIELLDFETVDQMVQIHDYEGVSMTQRDASQKAAAKEATNIFQNHYPEFLSRKFFINVPTLLTWIFWLFKPLISAATLAKMSVVGSGAKTIGAELSQVIPVDELPKRYGGKAEDFA</sequence>
<feature type="compositionally biased region" description="Low complexity" evidence="17">
    <location>
        <begin position="80"/>
        <end position="96"/>
    </location>
</feature>
<feature type="compositionally biased region" description="Low complexity" evidence="17">
    <location>
        <begin position="47"/>
        <end position="69"/>
    </location>
</feature>
<keyword evidence="20" id="KW-1185">Reference proteome</keyword>
<comment type="function">
    <text evidence="15">Non-classical phosphatidylinositol (PtdIns) transfer protein (PITP), which exhibits PtdIns-binding/transfer activity in the absence of detectable PtdCho-binding/transfer activity. Regulates PtdIns(4,5)P2 homeostasis at the plasma membrane. Heme-binding protein that may play a role in organic oxidant-induced stress responses.</text>
</comment>
<dbReference type="GO" id="GO:0017157">
    <property type="term" value="P:regulation of exocytosis"/>
    <property type="evidence" value="ECO:0007669"/>
    <property type="project" value="TreeGrafter"/>
</dbReference>
<dbReference type="Pfam" id="PF00650">
    <property type="entry name" value="CRAL_TRIO"/>
    <property type="match status" value="1"/>
</dbReference>
<dbReference type="InterPro" id="IPR036273">
    <property type="entry name" value="CRAL/TRIO_N_dom_sf"/>
</dbReference>
<dbReference type="Proteomes" id="UP000184267">
    <property type="component" value="Unassembled WGS sequence"/>
</dbReference>
<evidence type="ECO:0000256" key="4">
    <source>
        <dbReference type="ARBA" id="ARBA00018320"/>
    </source>
</evidence>
<keyword evidence="7" id="KW-0349">Heme</keyword>
<evidence type="ECO:0000256" key="14">
    <source>
        <dbReference type="ARBA" id="ARBA00024146"/>
    </source>
</evidence>
<evidence type="ECO:0000256" key="1">
    <source>
        <dbReference type="ARBA" id="ARBA00001970"/>
    </source>
</evidence>
<dbReference type="SUPFAM" id="SSF46938">
    <property type="entry name" value="CRAL/TRIO N-terminal domain"/>
    <property type="match status" value="1"/>
</dbReference>
<evidence type="ECO:0000259" key="18">
    <source>
        <dbReference type="PROSITE" id="PS50191"/>
    </source>
</evidence>
<dbReference type="SUPFAM" id="SSF52087">
    <property type="entry name" value="CRAL/TRIO domain"/>
    <property type="match status" value="1"/>
</dbReference>
<feature type="domain" description="CRAL-TRIO" evidence="18">
    <location>
        <begin position="199"/>
        <end position="375"/>
    </location>
</feature>
<protein>
    <recommendedName>
        <fullName evidence="4 16">Phosphatidylinositol transfer protein SFH5</fullName>
        <shortName evidence="16">PITP SFH5</shortName>
    </recommendedName>
</protein>
<dbReference type="PROSITE" id="PS50191">
    <property type="entry name" value="CRAL_TRIO"/>
    <property type="match status" value="1"/>
</dbReference>
<dbReference type="GO" id="GO:0005789">
    <property type="term" value="C:endoplasmic reticulum membrane"/>
    <property type="evidence" value="ECO:0007669"/>
    <property type="project" value="UniProtKB-SubCell"/>
</dbReference>
<keyword evidence="13 16" id="KW-0472">Membrane</keyword>
<feature type="compositionally biased region" description="Basic and acidic residues" evidence="17">
    <location>
        <begin position="70"/>
        <end position="79"/>
    </location>
</feature>
<evidence type="ECO:0000256" key="13">
    <source>
        <dbReference type="ARBA" id="ARBA00023136"/>
    </source>
</evidence>
<evidence type="ECO:0000256" key="6">
    <source>
        <dbReference type="ARBA" id="ARBA00022490"/>
    </source>
</evidence>
<keyword evidence="6 16" id="KW-0963">Cytoplasm</keyword>
<dbReference type="GO" id="GO:0046872">
    <property type="term" value="F:metal ion binding"/>
    <property type="evidence" value="ECO:0007669"/>
    <property type="project" value="UniProtKB-KW"/>
</dbReference>
<keyword evidence="12 16" id="KW-0445">Lipid transport</keyword>
<evidence type="ECO:0000256" key="16">
    <source>
        <dbReference type="RuleBase" id="RU367059"/>
    </source>
</evidence>
<reference evidence="19 20" key="1">
    <citation type="submission" date="2016-10" db="EMBL/GenBank/DDBJ databases">
        <title>Genome sequence of the basidiomycete white-rot fungus Trametes pubescens.</title>
        <authorList>
            <person name="Makela M.R."/>
            <person name="Granchi Z."/>
            <person name="Peng M."/>
            <person name="De Vries R.P."/>
            <person name="Grigoriev I."/>
            <person name="Riley R."/>
            <person name="Hilden K."/>
        </authorList>
    </citation>
    <scope>NUCLEOTIDE SEQUENCE [LARGE SCALE GENOMIC DNA]</scope>
    <source>
        <strain evidence="19 20">FBCC735</strain>
    </source>
</reference>
<comment type="catalytic activity">
    <reaction evidence="14">
        <text>a 1,2-diacyl-sn-glycero-3-phospho-(1D-myo-inositol)(in) = a 1,2-diacyl-sn-glycero-3-phospho-(1D-myo-inositol)(out)</text>
        <dbReference type="Rhea" id="RHEA:38691"/>
        <dbReference type="ChEBI" id="CHEBI:57880"/>
    </reaction>
    <physiologicalReaction direction="left-to-right" evidence="14">
        <dbReference type="Rhea" id="RHEA:38692"/>
    </physiologicalReaction>
</comment>
<dbReference type="Pfam" id="PF03765">
    <property type="entry name" value="CRAL_TRIO_N"/>
    <property type="match status" value="1"/>
</dbReference>
<dbReference type="GO" id="GO:0005886">
    <property type="term" value="C:plasma membrane"/>
    <property type="evidence" value="ECO:0007669"/>
    <property type="project" value="TreeGrafter"/>
</dbReference>
<dbReference type="InterPro" id="IPR042938">
    <property type="entry name" value="Sfh5"/>
</dbReference>
<feature type="region of interest" description="Disordered" evidence="17">
    <location>
        <begin position="1"/>
        <end position="115"/>
    </location>
</feature>
<evidence type="ECO:0000256" key="7">
    <source>
        <dbReference type="ARBA" id="ARBA00022617"/>
    </source>
</evidence>
<evidence type="ECO:0000256" key="3">
    <source>
        <dbReference type="ARBA" id="ARBA00006667"/>
    </source>
</evidence>
<name>A0A1M2VXW4_TRAPU</name>
<dbReference type="PANTHER" id="PTHR47669:SF1">
    <property type="entry name" value="PHOSPHATIDYLINOSITOL TRANSFER PROTEIN SFH5"/>
    <property type="match status" value="1"/>
</dbReference>
<evidence type="ECO:0000256" key="2">
    <source>
        <dbReference type="ARBA" id="ARBA00004406"/>
    </source>
</evidence>
<evidence type="ECO:0000256" key="8">
    <source>
        <dbReference type="ARBA" id="ARBA00022723"/>
    </source>
</evidence>
<dbReference type="EMBL" id="MNAD01000488">
    <property type="protein sequence ID" value="OJT12451.1"/>
    <property type="molecule type" value="Genomic_DNA"/>
</dbReference>
<proteinExistence type="inferred from homology"/>
<comment type="cofactor">
    <cofactor evidence="1">
        <name>heme b</name>
        <dbReference type="ChEBI" id="CHEBI:60344"/>
    </cofactor>
</comment>
<dbReference type="OrthoDB" id="75724at2759"/>
<dbReference type="AlphaFoldDB" id="A0A1M2VXW4"/>
<comment type="caution">
    <text evidence="19">The sequence shown here is derived from an EMBL/GenBank/DDBJ whole genome shotgun (WGS) entry which is preliminary data.</text>
</comment>
<dbReference type="GO" id="GO:0043001">
    <property type="term" value="P:Golgi to plasma membrane protein transport"/>
    <property type="evidence" value="ECO:0007669"/>
    <property type="project" value="TreeGrafter"/>
</dbReference>
<dbReference type="GO" id="GO:0005829">
    <property type="term" value="C:cytosol"/>
    <property type="evidence" value="ECO:0007669"/>
    <property type="project" value="TreeGrafter"/>
</dbReference>
<evidence type="ECO:0000256" key="5">
    <source>
        <dbReference type="ARBA" id="ARBA00022448"/>
    </source>
</evidence>
<dbReference type="Gene3D" id="3.40.525.10">
    <property type="entry name" value="CRAL-TRIO lipid binding domain"/>
    <property type="match status" value="1"/>
</dbReference>
<evidence type="ECO:0000256" key="11">
    <source>
        <dbReference type="ARBA" id="ARBA00023004"/>
    </source>
</evidence>
<evidence type="ECO:0000313" key="20">
    <source>
        <dbReference type="Proteomes" id="UP000184267"/>
    </source>
</evidence>
<organism evidence="19 20">
    <name type="scientific">Trametes pubescens</name>
    <name type="common">White-rot fungus</name>
    <dbReference type="NCBI Taxonomy" id="154538"/>
    <lineage>
        <taxon>Eukaryota</taxon>
        <taxon>Fungi</taxon>
        <taxon>Dikarya</taxon>
        <taxon>Basidiomycota</taxon>
        <taxon>Agaricomycotina</taxon>
        <taxon>Agaricomycetes</taxon>
        <taxon>Polyporales</taxon>
        <taxon>Polyporaceae</taxon>
        <taxon>Trametes</taxon>
    </lineage>
</organism>
<dbReference type="InterPro" id="IPR001251">
    <property type="entry name" value="CRAL-TRIO_dom"/>
</dbReference>
<dbReference type="STRING" id="154538.A0A1M2VXW4"/>
<evidence type="ECO:0000256" key="9">
    <source>
        <dbReference type="ARBA" id="ARBA00022824"/>
    </source>
</evidence>
<dbReference type="InterPro" id="IPR036865">
    <property type="entry name" value="CRAL-TRIO_dom_sf"/>
</dbReference>
<dbReference type="GO" id="GO:0032541">
    <property type="term" value="C:cortical endoplasmic reticulum"/>
    <property type="evidence" value="ECO:0007669"/>
    <property type="project" value="TreeGrafter"/>
</dbReference>
<keyword evidence="5 16" id="KW-0813">Transport</keyword>
<keyword evidence="11" id="KW-0408">Iron</keyword>
<evidence type="ECO:0000256" key="10">
    <source>
        <dbReference type="ARBA" id="ARBA00022848"/>
    </source>
</evidence>
<dbReference type="OMA" id="MVQIHDY"/>
<accession>A0A1M2VXW4</accession>
<evidence type="ECO:0000256" key="12">
    <source>
        <dbReference type="ARBA" id="ARBA00023055"/>
    </source>
</evidence>
<keyword evidence="8" id="KW-0479">Metal-binding</keyword>
<evidence type="ECO:0000313" key="19">
    <source>
        <dbReference type="EMBL" id="OJT12451.1"/>
    </source>
</evidence>
<comment type="similarity">
    <text evidence="3 16">Belongs to the SFH5 family.</text>
</comment>
<comment type="subcellular location">
    <subcellularLocation>
        <location evidence="16">Cytoplasm</location>
    </subcellularLocation>
    <subcellularLocation>
        <location evidence="2 16">Endoplasmic reticulum membrane</location>
        <topology evidence="2 16">Peripheral membrane protein</topology>
    </subcellularLocation>
    <subcellularLocation>
        <location evidence="16">Microsome membrane</location>
        <topology evidence="16">Peripheral membrane protein</topology>
    </subcellularLocation>
</comment>
<dbReference type="PANTHER" id="PTHR47669">
    <property type="entry name" value="PHOSPHATIDYLINOSITOL TRANSFER PROTEIN SFH5"/>
    <property type="match status" value="1"/>
</dbReference>
<dbReference type="InterPro" id="IPR011074">
    <property type="entry name" value="CRAL/TRIO_N_dom"/>
</dbReference>
<evidence type="ECO:0000256" key="17">
    <source>
        <dbReference type="SAM" id="MobiDB-lite"/>
    </source>
</evidence>
<evidence type="ECO:0000256" key="15">
    <source>
        <dbReference type="ARBA" id="ARBA00024180"/>
    </source>
</evidence>
<dbReference type="GO" id="GO:0008526">
    <property type="term" value="F:phosphatidylinositol transfer activity"/>
    <property type="evidence" value="ECO:0007669"/>
    <property type="project" value="UniProtKB-UniRule"/>
</dbReference>